<dbReference type="Proteomes" id="UP000327013">
    <property type="component" value="Unassembled WGS sequence"/>
</dbReference>
<accession>A0A5N6L2N2</accession>
<evidence type="ECO:0000256" key="1">
    <source>
        <dbReference type="SAM" id="MobiDB-lite"/>
    </source>
</evidence>
<name>A0A5N6L2N2_9ROSI</name>
<dbReference type="EMBL" id="VIBQ01000074">
    <property type="protein sequence ID" value="KAB8616631.1"/>
    <property type="molecule type" value="Genomic_DNA"/>
</dbReference>
<comment type="caution">
    <text evidence="2">The sequence shown here is derived from an EMBL/GenBank/DDBJ whole genome shotgun (WGS) entry which is preliminary data.</text>
</comment>
<dbReference type="SUPFAM" id="SSF55874">
    <property type="entry name" value="ATPase domain of HSP90 chaperone/DNA topoisomerase II/histidine kinase"/>
    <property type="match status" value="1"/>
</dbReference>
<proteinExistence type="predicted"/>
<dbReference type="PANTHER" id="PTHR32387">
    <property type="entry name" value="WU:FJ29H11"/>
    <property type="match status" value="1"/>
</dbReference>
<gene>
    <name evidence="2" type="ORF">FH972_025966</name>
</gene>
<dbReference type="PANTHER" id="PTHR32387:SF0">
    <property type="entry name" value="PROTEIN NO VEIN"/>
    <property type="match status" value="1"/>
</dbReference>
<protein>
    <recommendedName>
        <fullName evidence="4">Protein NO VEIN C-terminal domain-containing protein</fullName>
    </recommendedName>
</protein>
<dbReference type="InterPro" id="IPR052957">
    <property type="entry name" value="Auxin_embryo_med"/>
</dbReference>
<reference evidence="2 3" key="1">
    <citation type="submission" date="2019-06" db="EMBL/GenBank/DDBJ databases">
        <title>A chromosomal-level reference genome of Carpinus fangiana (Coryloideae, Betulaceae).</title>
        <authorList>
            <person name="Yang X."/>
            <person name="Wang Z."/>
            <person name="Zhang L."/>
            <person name="Hao G."/>
            <person name="Liu J."/>
            <person name="Yang Y."/>
        </authorList>
    </citation>
    <scope>NUCLEOTIDE SEQUENCE [LARGE SCALE GENOMIC DNA]</scope>
    <source>
        <strain evidence="2">Cfa_2016G</strain>
        <tissue evidence="2">Leaf</tissue>
    </source>
</reference>
<evidence type="ECO:0000313" key="2">
    <source>
        <dbReference type="EMBL" id="KAB8616631.1"/>
    </source>
</evidence>
<feature type="region of interest" description="Disordered" evidence="1">
    <location>
        <begin position="1352"/>
        <end position="1412"/>
    </location>
</feature>
<dbReference type="NCBIfam" id="NF047352">
    <property type="entry name" value="P_loop_sacsin"/>
    <property type="match status" value="1"/>
</dbReference>
<dbReference type="OrthoDB" id="1262810at2759"/>
<evidence type="ECO:0000313" key="3">
    <source>
        <dbReference type="Proteomes" id="UP000327013"/>
    </source>
</evidence>
<keyword evidence="3" id="KW-1185">Reference proteome</keyword>
<dbReference type="Gene3D" id="3.30.565.10">
    <property type="entry name" value="Histidine kinase-like ATPase, C-terminal domain"/>
    <property type="match status" value="1"/>
</dbReference>
<sequence>MSPINVLHGLRQEEPITIEQANDVLLRIKVLKGGISDEYKDDMGQLRPEFRWLVEIMSQSLKMSEENFTRNMAEGLYSEKSRFLYELIQNADDANYSKVQGQAVPEDPWLSFTLQPRTPPDSTAELVIDTNENGFERENVFAICATGQSSKKKREGDASIGEKGFGFKSVFTVAESVHIQSGIWSFRFDVDEDVPLSMVTPLITKMRKLEQGIRTRIRLILKPESVQLALDELKGLPDTSILFLQSITKLTVNVTSPENPSETYFKTVSKKGLRSTPLLPNSFEKGFLTSHSNTDPTLGEKKCYRLFSAIYPDMPAEKRRARVKVAKVTLAFPFDEKNGHPTVSDGGESIFAFLPMKKQSLLPFLPQSDFITTTNREDVAVCEWNRTLLRHVSTTFVSAICQFCDEDKFRFRWPIYLPRGKLDGFWAPLTERIRDELSKRKILLSRRGSNLMTPKAVKILPDYFLSNNNRKPLFPDLPHSSTYLSNGYAKCGTETQLKSLGTKTLSISEIMDRIERNVIEGPTHLLQVTDWESDWQDEVALLMTEIWEHDRVVGSNYAPRTRLKTLDIIPLRDGSWVTPTGPIYFPEIDEEKLPRYLDLPILSSDACKTGDRRSFYETVGVRDCPPKNLVRAIKSWHRAMFFKGANAKDFFDHSYFLYRYCKDSRSAGLTSIFAITSNMNPTTHWNQLFFQSARQYDTQELVKCIDSSNFDKDIFLHSVYTTSARSGVYFFQRTWMQWLEQEASVRYYPKLVEDEGGLSDLLLGVLKSSSKIFLGALQHHWRASYEGEFAKSTTIQSILQGIQVSTNREELYSISNTYFPSQELLQISKKLGVSSKMPFIQLPESPVGSEHWDFLGKLGVRFHVDINFYLAVLLAFKTNRDLDLASIEEVYTKIGDMAKRSSDVYLTANFEAKSLVCNPRDTSDWQTPSKCVWEGPDFFRNTISLKKTFGHSEAMKNLFKNMLHIRNAGFEDLLSELKAIKADERWKLSDSERTWTMADVYSALFNGTSSPKQYETLSQSECIWNCDISLPGKAKMGHLYPDLKSFFVDRLQVSTANVVTLVGILIRLVDNINDVGVLEDETTMDLKAVLIQIGTMLPAEESSERLTLAMQELARAQFLPVRNASASGRSSQKYISANFFIVDHERYGEAFKTRIDTLDFSIEECRILHPLITRLGLQNRYLSTNVSEESGLPKKYREHQQKTTEIRLRSYALSCPHYFSQEQWMNDRLLKATVYTSDDLQSSLKLEPSFGTDRQVIKIKSKVIVPKIDNISGSEGVRIFLPSNEKELDRCYRSQIPDLMFKLLDAKGEKASRCLYRLLNEPNFTLYQILEAEDIPFLGWLQKIDLPQQVSAEELSTPTPVRSRESENLVIGSEDDARSPPRPYNFGNRSRSPAPFIFGSTSSLGGTPQPPAAQDVTDEYLRLLRSIMRQAFETLLEQNLPDFTRNQWQSTIRHLVNRVEGYRDLAKWGGDDQDIVYLDKTGNLGSWLREHNHRSIPNFPRPAPGGIRFWIEVKSTIGPCSNPVFMSSAQYRRRAIIRSKSPSEEGRGEDGRRTEVGILSSPFYYAMSVV</sequence>
<evidence type="ECO:0008006" key="4">
    <source>
        <dbReference type="Google" id="ProtNLM"/>
    </source>
</evidence>
<organism evidence="2 3">
    <name type="scientific">Carpinus fangiana</name>
    <dbReference type="NCBI Taxonomy" id="176857"/>
    <lineage>
        <taxon>Eukaryota</taxon>
        <taxon>Viridiplantae</taxon>
        <taxon>Streptophyta</taxon>
        <taxon>Embryophyta</taxon>
        <taxon>Tracheophyta</taxon>
        <taxon>Spermatophyta</taxon>
        <taxon>Magnoliopsida</taxon>
        <taxon>eudicotyledons</taxon>
        <taxon>Gunneridae</taxon>
        <taxon>Pentapetalae</taxon>
        <taxon>rosids</taxon>
        <taxon>fabids</taxon>
        <taxon>Fagales</taxon>
        <taxon>Betulaceae</taxon>
        <taxon>Carpinus</taxon>
    </lineage>
</organism>
<dbReference type="InterPro" id="IPR036890">
    <property type="entry name" value="HATPase_C_sf"/>
</dbReference>